<dbReference type="InterPro" id="IPR018060">
    <property type="entry name" value="HTH_AraC"/>
</dbReference>
<name>A0A5D0D3Z9_9BACL</name>
<sequence length="509" mass="58590">MYDALIVEDSKPILRNIQNLLGSLELPVRVAATAANGEEALEYLRLQPIQILLTDIRMPKMDGLTLIEEAKRINPLLKVVLISGYSDFEYTRKALNLQVFDYLLKPVERRQLKEVIERVLEQLGTQNDRDVQMLKEIAGPGDQAEAQLVEPLRHYGRLVLVISRQPFTAWTEKWRRDELQARLQDLFQPYACQVFPTRGPEQFLALVQATAQERYSSLYELLESARRQLVDRGISSSIGGQREPTEPGRLAELYYRIADLLKEQQRTGRGVAIDTGAPLSRLRAGDERLPPALSVGFTELIRGRRKEQFRLRLVEQLAKWERDGVHLVELERFVGLLVDTFSLLSAEQDPEARLDLEAAAKQLFEAESYRGFAEGLIEWSGRCFDKLLAHHRKSGQDLFRQVDEFVRMNMYSQLSINDVALKFHVSPSYISRIIKRFTRSTFVQYYTGLKIKEACHLMENRPDMKVKELSDALSFSDQHYFSKVFKEYTGCSPTEYKEKRLGGQPASRD</sequence>
<evidence type="ECO:0000256" key="5">
    <source>
        <dbReference type="ARBA" id="ARBA00023015"/>
    </source>
</evidence>
<dbReference type="GO" id="GO:0005737">
    <property type="term" value="C:cytoplasm"/>
    <property type="evidence" value="ECO:0007669"/>
    <property type="project" value="UniProtKB-SubCell"/>
</dbReference>
<dbReference type="SUPFAM" id="SSF46689">
    <property type="entry name" value="Homeodomain-like"/>
    <property type="match status" value="1"/>
</dbReference>
<accession>A0A5D0D3Z9</accession>
<evidence type="ECO:0000256" key="1">
    <source>
        <dbReference type="ARBA" id="ARBA00004496"/>
    </source>
</evidence>
<organism evidence="11 12">
    <name type="scientific">Paenibacillus faecis</name>
    <dbReference type="NCBI Taxonomy" id="862114"/>
    <lineage>
        <taxon>Bacteria</taxon>
        <taxon>Bacillati</taxon>
        <taxon>Bacillota</taxon>
        <taxon>Bacilli</taxon>
        <taxon>Bacillales</taxon>
        <taxon>Paenibacillaceae</taxon>
        <taxon>Paenibacillus</taxon>
    </lineage>
</organism>
<feature type="modified residue" description="4-aspartylphosphate" evidence="8">
    <location>
        <position position="55"/>
    </location>
</feature>
<dbReference type="RefSeq" id="WP_148450895.1">
    <property type="nucleotide sequence ID" value="NZ_VSDO01000001.1"/>
</dbReference>
<evidence type="ECO:0000256" key="8">
    <source>
        <dbReference type="PROSITE-ProRule" id="PRU00169"/>
    </source>
</evidence>
<dbReference type="AlphaFoldDB" id="A0A5D0D3Z9"/>
<dbReference type="PANTHER" id="PTHR42713">
    <property type="entry name" value="HISTIDINE KINASE-RELATED"/>
    <property type="match status" value="1"/>
</dbReference>
<dbReference type="GO" id="GO:0043565">
    <property type="term" value="F:sequence-specific DNA binding"/>
    <property type="evidence" value="ECO:0007669"/>
    <property type="project" value="InterPro"/>
</dbReference>
<dbReference type="PROSITE" id="PS01124">
    <property type="entry name" value="HTH_ARAC_FAMILY_2"/>
    <property type="match status" value="1"/>
</dbReference>
<keyword evidence="6" id="KW-0238">DNA-binding</keyword>
<comment type="subcellular location">
    <subcellularLocation>
        <location evidence="1">Cytoplasm</location>
    </subcellularLocation>
</comment>
<dbReference type="Proteomes" id="UP000325218">
    <property type="component" value="Unassembled WGS sequence"/>
</dbReference>
<reference evidence="11 12" key="1">
    <citation type="submission" date="2019-08" db="EMBL/GenBank/DDBJ databases">
        <title>Genome sequencing of Paenibacillus faecis DSM 23593(T).</title>
        <authorList>
            <person name="Kook J.-K."/>
            <person name="Park S.-N."/>
            <person name="Lim Y.K."/>
        </authorList>
    </citation>
    <scope>NUCLEOTIDE SEQUENCE [LARGE SCALE GENOMIC DNA]</scope>
    <source>
        <strain evidence="11 12">DSM 23593</strain>
    </source>
</reference>
<dbReference type="PROSITE" id="PS50110">
    <property type="entry name" value="RESPONSE_REGULATORY"/>
    <property type="match status" value="1"/>
</dbReference>
<keyword evidence="4" id="KW-0902">Two-component regulatory system</keyword>
<dbReference type="GO" id="GO:0000160">
    <property type="term" value="P:phosphorelay signal transduction system"/>
    <property type="evidence" value="ECO:0007669"/>
    <property type="project" value="UniProtKB-KW"/>
</dbReference>
<evidence type="ECO:0000256" key="4">
    <source>
        <dbReference type="ARBA" id="ARBA00023012"/>
    </source>
</evidence>
<comment type="caution">
    <text evidence="11">The sequence shown here is derived from an EMBL/GenBank/DDBJ whole genome shotgun (WGS) entry which is preliminary data.</text>
</comment>
<keyword evidence="2" id="KW-0963">Cytoplasm</keyword>
<dbReference type="PANTHER" id="PTHR42713:SF3">
    <property type="entry name" value="TRANSCRIPTIONAL REGULATORY PROTEIN HPTR"/>
    <property type="match status" value="1"/>
</dbReference>
<feature type="domain" description="HTH araC/xylS-type" evidence="9">
    <location>
        <begin position="400"/>
        <end position="499"/>
    </location>
</feature>
<dbReference type="Gene3D" id="1.10.10.60">
    <property type="entry name" value="Homeodomain-like"/>
    <property type="match status" value="2"/>
</dbReference>
<keyword evidence="7" id="KW-0804">Transcription</keyword>
<dbReference type="Pfam" id="PF00072">
    <property type="entry name" value="Response_reg"/>
    <property type="match status" value="1"/>
</dbReference>
<dbReference type="InterPro" id="IPR001789">
    <property type="entry name" value="Sig_transdc_resp-reg_receiver"/>
</dbReference>
<dbReference type="InterPro" id="IPR011006">
    <property type="entry name" value="CheY-like_superfamily"/>
</dbReference>
<dbReference type="SMART" id="SM00342">
    <property type="entry name" value="HTH_ARAC"/>
    <property type="match status" value="1"/>
</dbReference>
<evidence type="ECO:0000313" key="11">
    <source>
        <dbReference type="EMBL" id="TYA15305.1"/>
    </source>
</evidence>
<dbReference type="SUPFAM" id="SSF52172">
    <property type="entry name" value="CheY-like"/>
    <property type="match status" value="1"/>
</dbReference>
<feature type="domain" description="Response regulatory" evidence="10">
    <location>
        <begin position="3"/>
        <end position="120"/>
    </location>
</feature>
<protein>
    <submittedName>
        <fullName evidence="11">Response regulator</fullName>
    </submittedName>
</protein>
<dbReference type="EMBL" id="VSDO01000001">
    <property type="protein sequence ID" value="TYA15305.1"/>
    <property type="molecule type" value="Genomic_DNA"/>
</dbReference>
<gene>
    <name evidence="11" type="ORF">FRY98_06655</name>
</gene>
<evidence type="ECO:0000256" key="3">
    <source>
        <dbReference type="ARBA" id="ARBA00022553"/>
    </source>
</evidence>
<dbReference type="GO" id="GO:0003700">
    <property type="term" value="F:DNA-binding transcription factor activity"/>
    <property type="evidence" value="ECO:0007669"/>
    <property type="project" value="InterPro"/>
</dbReference>
<evidence type="ECO:0000259" key="9">
    <source>
        <dbReference type="PROSITE" id="PS01124"/>
    </source>
</evidence>
<evidence type="ECO:0000259" key="10">
    <source>
        <dbReference type="PROSITE" id="PS50110"/>
    </source>
</evidence>
<dbReference type="SMART" id="SM00448">
    <property type="entry name" value="REC"/>
    <property type="match status" value="1"/>
</dbReference>
<evidence type="ECO:0000256" key="6">
    <source>
        <dbReference type="ARBA" id="ARBA00023125"/>
    </source>
</evidence>
<keyword evidence="12" id="KW-1185">Reference proteome</keyword>
<dbReference type="CDD" id="cd17536">
    <property type="entry name" value="REC_YesN-like"/>
    <property type="match status" value="1"/>
</dbReference>
<evidence type="ECO:0000256" key="7">
    <source>
        <dbReference type="ARBA" id="ARBA00023163"/>
    </source>
</evidence>
<keyword evidence="5" id="KW-0805">Transcription regulation</keyword>
<dbReference type="InterPro" id="IPR009057">
    <property type="entry name" value="Homeodomain-like_sf"/>
</dbReference>
<evidence type="ECO:0000313" key="12">
    <source>
        <dbReference type="Proteomes" id="UP000325218"/>
    </source>
</evidence>
<dbReference type="InterPro" id="IPR051552">
    <property type="entry name" value="HptR"/>
</dbReference>
<evidence type="ECO:0000256" key="2">
    <source>
        <dbReference type="ARBA" id="ARBA00022490"/>
    </source>
</evidence>
<keyword evidence="3 8" id="KW-0597">Phosphoprotein</keyword>
<proteinExistence type="predicted"/>
<dbReference type="OrthoDB" id="2676256at2"/>
<dbReference type="Gene3D" id="3.40.50.2300">
    <property type="match status" value="1"/>
</dbReference>
<dbReference type="Pfam" id="PF12833">
    <property type="entry name" value="HTH_18"/>
    <property type="match status" value="1"/>
</dbReference>